<comment type="pathway">
    <text evidence="1">tRNA modification; 5-methoxycarbonylmethyl-2-thiouridine-tRNA biosynthesis.</text>
</comment>
<evidence type="ECO:0000256" key="1">
    <source>
        <dbReference type="ARBA" id="ARBA00005043"/>
    </source>
</evidence>
<evidence type="ECO:0000259" key="12">
    <source>
        <dbReference type="Pfam" id="PF23936"/>
    </source>
</evidence>
<keyword evidence="3 6" id="KW-0963">Cytoplasm</keyword>
<evidence type="ECO:0000256" key="6">
    <source>
        <dbReference type="PIRNR" id="PIRNR017233"/>
    </source>
</evidence>
<proteinExistence type="inferred from homology"/>
<evidence type="ECO:0000259" key="8">
    <source>
        <dbReference type="Pfam" id="PF04762"/>
    </source>
</evidence>
<evidence type="ECO:0000313" key="13">
    <source>
        <dbReference type="EMBL" id="KAK6535140.1"/>
    </source>
</evidence>
<evidence type="ECO:0000256" key="5">
    <source>
        <dbReference type="ARBA" id="ARBA00029535"/>
    </source>
</evidence>
<dbReference type="InterPro" id="IPR006849">
    <property type="entry name" value="Elp1"/>
</dbReference>
<evidence type="ECO:0000256" key="7">
    <source>
        <dbReference type="SAM" id="MobiDB-lite"/>
    </source>
</evidence>
<dbReference type="InterPro" id="IPR056165">
    <property type="entry name" value="Beta-prop_ELP1_2nd"/>
</dbReference>
<dbReference type="GO" id="GO:0005634">
    <property type="term" value="C:nucleus"/>
    <property type="evidence" value="ECO:0007669"/>
    <property type="project" value="UniProtKB-SubCell"/>
</dbReference>
<feature type="region of interest" description="Disordered" evidence="7">
    <location>
        <begin position="1151"/>
        <end position="1176"/>
    </location>
</feature>
<sequence length="1286" mass="143748">MRNLLSTRRTCYPITSSVAPDLPLGAVIWDAGSNSIICAFGPSLDFPVVEISRIDKNSTQSIASWDYQGPLPKQGIEVDSIVDTHYFQDDLSICLVLKGGDVIVVRETPSNDQSKVEIVGSVEEGIGAASWSPDESLLAIATAADTFVLMTRQFELVADSKLSDEDLGLSKHVNVGWGKKETQFKGKRVAALRDPTMPEKVDDGKLSVSDTGHARLSWRGDGKYVALSTIQSGKRRVIRVFGRSGELDGASEPVDGMEGTLSWRPSGNLIASTRHLETEHEIIFFERNGLRHGGFPLRLQSVETKRHQVYDISWNIDSTILAVSLHDRVQLWTTMNYHWYLKCEIHNEKPDIPFFVHQAPKVSWHPENPLQLLVKANGHITELEFSWVVHLGATLTPSDLGAVAVIDGANLKLTPFRYANVPPPMSLCSVALAANIIDVAFSPSGDEIVLLSEKQIDLIKWDIRGSGRKATPQVHSAIIQLESTNHRQVCFFGTQKLIVLYGSSSLDIYSQSGSSWKFSSHLEATLSWSGVSNIKLSNDNSNILCQDLSGDTYIFNENLIAFDCKHLLQPSIVDDIYNADEDKRIIVGLSEHGRLFANDKTLLNGCTSFIVTGRHIIVTTIQNFLKFIPITPGVENLRVSPDDAGGSELCRIIERGGKLVTVIPSTFAVILQMPRGNLETIYPRALVLAGIRDAIDLKDYKTAFSFCRTHRVDLNLLYDHNPEQFLDSVDAFLEQVDSVQYVDLFLSQLKDEDVSKSMYELTLTDSMKTSDGEKLYSAAEIPNKVNIICDAMLEGIQRRRTPSTQNLVTCYVSKKPADLDRGLLMISQMKKNASEDTDLAIEHICFLADVNQLYEHALGIYDLELALLIAQQSQKDPREYLPFLQSIREMEPVRQNYFIDDFLGRYSKAASSLHMLGEQAFPELSEYTVKHQLYRHVIDLVKYDTEKRKILVRLHAEYLTEISNYKEAGLSFEYLESWEKALDAYQKCGMWQEALYAAGMVPLSNEEIFELSGVLAESLMESKKFDIAARIHLDYREDIKEAVSSYCKGYYFQEAIRVIALKQVFQLLEEVVDPGLVDAFNITSELVTDFLGQIKSQTSRIKDLQDKKAIDPLSFYGASGEMDAPDNVSVAGTDASTAAGSIFTRYTDKTSGTLGTSATRRTSKNKRREERKKARGKKGSIYEEEYLVNSIGRLIARLNETQEESHRLIEGLMRRGMWERAESIQVGMQNVLAALEKSKNEVFEPNVSKYPGLLQGNNQGQVDGTITSITPPDFSSIKPFQGFSIL</sequence>
<reference evidence="13 14" key="1">
    <citation type="submission" date="2019-10" db="EMBL/GenBank/DDBJ databases">
        <authorList>
            <person name="Palmer J.M."/>
        </authorList>
    </citation>
    <scope>NUCLEOTIDE SEQUENCE [LARGE SCALE GENOMIC DNA]</scope>
    <source>
        <strain evidence="13 14">TWF694</strain>
    </source>
</reference>
<evidence type="ECO:0000259" key="11">
    <source>
        <dbReference type="Pfam" id="PF23925"/>
    </source>
</evidence>
<feature type="domain" description="ELP1 TPR" evidence="10">
    <location>
        <begin position="895"/>
        <end position="1057"/>
    </location>
</feature>
<dbReference type="InterPro" id="IPR056164">
    <property type="entry name" value="Beta-prop_ELP1_1st"/>
</dbReference>
<protein>
    <recommendedName>
        <fullName evidence="5 6">Elongator complex protein 1</fullName>
    </recommendedName>
</protein>
<dbReference type="GO" id="GO:0033588">
    <property type="term" value="C:elongator holoenzyme complex"/>
    <property type="evidence" value="ECO:0007669"/>
    <property type="project" value="InterPro"/>
</dbReference>
<dbReference type="GO" id="GO:0002926">
    <property type="term" value="P:tRNA wobble base 5-methoxycarbonylmethyl-2-thiouridinylation"/>
    <property type="evidence" value="ECO:0007669"/>
    <property type="project" value="TreeGrafter"/>
</dbReference>
<dbReference type="Pfam" id="PF04762">
    <property type="entry name" value="Beta-prop_ELP1_1st"/>
    <property type="match status" value="1"/>
</dbReference>
<evidence type="ECO:0000313" key="14">
    <source>
        <dbReference type="Proteomes" id="UP001365542"/>
    </source>
</evidence>
<evidence type="ECO:0000259" key="10">
    <source>
        <dbReference type="Pfam" id="PF23878"/>
    </source>
</evidence>
<dbReference type="InterPro" id="IPR015943">
    <property type="entry name" value="WD40/YVTN_repeat-like_dom_sf"/>
</dbReference>
<comment type="function">
    <text evidence="6">Component of the elongator complex which is required for multiple tRNA modifications, including mcm5U (5-methoxycarbonylmethyl uridine), mcm5s2U (5-methoxycarbonylmethyl-2-thiouridine), and ncm5U (5-carbamoylmethyl uridine). The elongator complex catalyzes formation of carboxymethyluridine in the wobble base at position 34 in tRNAs.</text>
</comment>
<evidence type="ECO:0000256" key="3">
    <source>
        <dbReference type="ARBA" id="ARBA00022490"/>
    </source>
</evidence>
<feature type="domain" description="ELP1 N-terminal second beta-propeller" evidence="9">
    <location>
        <begin position="405"/>
        <end position="660"/>
    </location>
</feature>
<dbReference type="InterPro" id="IPR056167">
    <property type="entry name" value="A-sol_ELP1"/>
</dbReference>
<feature type="domain" description="ELP1 first N-terminal beta-propeller" evidence="8">
    <location>
        <begin position="1"/>
        <end position="367"/>
    </location>
</feature>
<dbReference type="SUPFAM" id="SSF82171">
    <property type="entry name" value="DPP6 N-terminal domain-like"/>
    <property type="match status" value="2"/>
</dbReference>
<dbReference type="GO" id="GO:0005829">
    <property type="term" value="C:cytosol"/>
    <property type="evidence" value="ECO:0007669"/>
    <property type="project" value="TreeGrafter"/>
</dbReference>
<keyword evidence="14" id="KW-1185">Reference proteome</keyword>
<dbReference type="Gene3D" id="2.130.10.10">
    <property type="entry name" value="YVTN repeat-like/Quinoprotein amine dehydrogenase"/>
    <property type="match status" value="1"/>
</dbReference>
<evidence type="ECO:0000256" key="2">
    <source>
        <dbReference type="ARBA" id="ARBA00006086"/>
    </source>
</evidence>
<dbReference type="Proteomes" id="UP001365542">
    <property type="component" value="Unassembled WGS sequence"/>
</dbReference>
<dbReference type="Pfam" id="PF23797">
    <property type="entry name" value="Beta-prop_ELP1_2nd"/>
    <property type="match status" value="1"/>
</dbReference>
<dbReference type="PIRSF" id="PIRSF017233">
    <property type="entry name" value="IKAP"/>
    <property type="match status" value="1"/>
</dbReference>
<dbReference type="PANTHER" id="PTHR12747">
    <property type="entry name" value="ELONGATOR COMPLEX PROTEIN 1"/>
    <property type="match status" value="1"/>
</dbReference>
<dbReference type="InterPro" id="IPR056166">
    <property type="entry name" value="TPR_ELP1"/>
</dbReference>
<dbReference type="Pfam" id="PF23878">
    <property type="entry name" value="TPR_ELP1"/>
    <property type="match status" value="1"/>
</dbReference>
<accession>A0AAV9X344</accession>
<dbReference type="GO" id="GO:0000049">
    <property type="term" value="F:tRNA binding"/>
    <property type="evidence" value="ECO:0007669"/>
    <property type="project" value="TreeGrafter"/>
</dbReference>
<comment type="similarity">
    <text evidence="2 6">Belongs to the ELP1/IKA1 family.</text>
</comment>
<keyword evidence="6" id="KW-0539">Nucleus</keyword>
<dbReference type="Pfam" id="PF23936">
    <property type="entry name" value="HB_ELP1"/>
    <property type="match status" value="1"/>
</dbReference>
<feature type="domain" description="ELP1 three-helical bundle" evidence="12">
    <location>
        <begin position="1068"/>
        <end position="1242"/>
    </location>
</feature>
<evidence type="ECO:0000259" key="9">
    <source>
        <dbReference type="Pfam" id="PF23797"/>
    </source>
</evidence>
<comment type="caution">
    <text evidence="13">The sequence shown here is derived from an EMBL/GenBank/DDBJ whole genome shotgun (WGS) entry which is preliminary data.</text>
</comment>
<comment type="subcellular location">
    <subcellularLocation>
        <location evidence="6">Cytoplasm</location>
    </subcellularLocation>
    <subcellularLocation>
        <location evidence="6">Nucleus</location>
    </subcellularLocation>
</comment>
<evidence type="ECO:0000256" key="4">
    <source>
        <dbReference type="ARBA" id="ARBA00022694"/>
    </source>
</evidence>
<dbReference type="PANTHER" id="PTHR12747:SF0">
    <property type="entry name" value="ELONGATOR COMPLEX PROTEIN 1"/>
    <property type="match status" value="1"/>
</dbReference>
<dbReference type="EMBL" id="JAVHJO010000010">
    <property type="protein sequence ID" value="KAK6535140.1"/>
    <property type="molecule type" value="Genomic_DNA"/>
</dbReference>
<keyword evidence="4" id="KW-0819">tRNA processing</keyword>
<gene>
    <name evidence="13" type="ORF">TWF694_001618</name>
</gene>
<name>A0AAV9X344_9PEZI</name>
<feature type="domain" description="ELP1 alpha-solenoid" evidence="11">
    <location>
        <begin position="684"/>
        <end position="886"/>
    </location>
</feature>
<dbReference type="InterPro" id="IPR056169">
    <property type="entry name" value="HB_ELP1"/>
</dbReference>
<organism evidence="13 14">
    <name type="scientific">Orbilia ellipsospora</name>
    <dbReference type="NCBI Taxonomy" id="2528407"/>
    <lineage>
        <taxon>Eukaryota</taxon>
        <taxon>Fungi</taxon>
        <taxon>Dikarya</taxon>
        <taxon>Ascomycota</taxon>
        <taxon>Pezizomycotina</taxon>
        <taxon>Orbiliomycetes</taxon>
        <taxon>Orbiliales</taxon>
        <taxon>Orbiliaceae</taxon>
        <taxon>Orbilia</taxon>
    </lineage>
</organism>
<dbReference type="Pfam" id="PF23925">
    <property type="entry name" value="A-sol_ELP1"/>
    <property type="match status" value="1"/>
</dbReference>